<dbReference type="RefSeq" id="WP_099113135.1">
    <property type="nucleotide sequence ID" value="NZ_CAWNQI010000062.1"/>
</dbReference>
<dbReference type="Proteomes" id="UP000221980">
    <property type="component" value="Unassembled WGS sequence"/>
</dbReference>
<gene>
    <name evidence="1" type="ORF">Xmir_00784</name>
</gene>
<dbReference type="EMBL" id="NITZ01000003">
    <property type="protein sequence ID" value="PHM49902.1"/>
    <property type="molecule type" value="Genomic_DNA"/>
</dbReference>
<accession>A0A2D0JU48</accession>
<dbReference type="OrthoDB" id="6442235at2"/>
<sequence length="224" mass="25467">MILKSKFFSILDSDIAGPLTRSESNLINMASRVFNVKSFITIREVGLQDALCIANRIRTNMINGDWFIGSNQSRQLSREQERWNSRYKATYGMLTQISSILENKFEGISASIEHYFFVMFFRETPIGMLIFSNNKAKATEPSNIIEFVTHVGIRNCGIFLMEYAVNKSKALGKNGSVKLIPAPAARDVYFKYGFGFQEGYMVLEPAKSDKWGSWSGGYYFKVSF</sequence>
<dbReference type="GO" id="GO:0016740">
    <property type="term" value="F:transferase activity"/>
    <property type="evidence" value="ECO:0007669"/>
    <property type="project" value="UniProtKB-KW"/>
</dbReference>
<reference evidence="1 2" key="1">
    <citation type="journal article" date="2017" name="Nat. Microbiol.">
        <title>Natural product diversity associated with the nematode symbionts Photorhabdus and Xenorhabdus.</title>
        <authorList>
            <person name="Tobias N.J."/>
            <person name="Wolff H."/>
            <person name="Djahanschiri B."/>
            <person name="Grundmann F."/>
            <person name="Kronenwerth M."/>
            <person name="Shi Y.M."/>
            <person name="Simonyi S."/>
            <person name="Grun P."/>
            <person name="Shapiro-Ilan D."/>
            <person name="Pidot S.J."/>
            <person name="Stinear T.P."/>
            <person name="Ebersberger I."/>
            <person name="Bode H.B."/>
        </authorList>
    </citation>
    <scope>NUCLEOTIDE SEQUENCE [LARGE SCALE GENOMIC DNA]</scope>
    <source>
        <strain evidence="1 2">DSM 17902</strain>
    </source>
</reference>
<keyword evidence="2" id="KW-1185">Reference proteome</keyword>
<evidence type="ECO:0000313" key="1">
    <source>
        <dbReference type="EMBL" id="PHM49902.1"/>
    </source>
</evidence>
<evidence type="ECO:0000313" key="2">
    <source>
        <dbReference type="Proteomes" id="UP000221980"/>
    </source>
</evidence>
<comment type="caution">
    <text evidence="1">The sequence shown here is derived from an EMBL/GenBank/DDBJ whole genome shotgun (WGS) entry which is preliminary data.</text>
</comment>
<organism evidence="1 2">
    <name type="scientific">Xenorhabdus miraniensis</name>
    <dbReference type="NCBI Taxonomy" id="351674"/>
    <lineage>
        <taxon>Bacteria</taxon>
        <taxon>Pseudomonadati</taxon>
        <taxon>Pseudomonadota</taxon>
        <taxon>Gammaproteobacteria</taxon>
        <taxon>Enterobacterales</taxon>
        <taxon>Morganellaceae</taxon>
        <taxon>Xenorhabdus</taxon>
    </lineage>
</organism>
<dbReference type="AlphaFoldDB" id="A0A2D0JU48"/>
<keyword evidence="1" id="KW-0808">Transferase</keyword>
<name>A0A2D0JU48_9GAMM</name>
<protein>
    <submittedName>
        <fullName evidence="1">N-acetyltransferase</fullName>
    </submittedName>
</protein>
<proteinExistence type="predicted"/>